<dbReference type="RefSeq" id="WP_211946615.1">
    <property type="nucleotide sequence ID" value="NZ_CAJPUY010000005.1"/>
</dbReference>
<comment type="similarity">
    <text evidence="1">Belongs to the methyltransferase superfamily.</text>
</comment>
<comment type="caution">
    <text evidence="5">The sequence shown here is derived from an EMBL/GenBank/DDBJ whole genome shotgun (WGS) entry which is preliminary data.</text>
</comment>
<evidence type="ECO:0000313" key="5">
    <source>
        <dbReference type="EMBL" id="CAG2136165.1"/>
    </source>
</evidence>
<dbReference type="PANTHER" id="PTHR44942">
    <property type="entry name" value="METHYLTRANSF_11 DOMAIN-CONTAINING PROTEIN"/>
    <property type="match status" value="1"/>
</dbReference>
<evidence type="ECO:0000259" key="4">
    <source>
        <dbReference type="Pfam" id="PF08241"/>
    </source>
</evidence>
<feature type="domain" description="Methyltransferase type 11" evidence="4">
    <location>
        <begin position="47"/>
        <end position="135"/>
    </location>
</feature>
<name>A0A916IT52_9BURK</name>
<dbReference type="GO" id="GO:0032259">
    <property type="term" value="P:methylation"/>
    <property type="evidence" value="ECO:0007669"/>
    <property type="project" value="UniProtKB-KW"/>
</dbReference>
<dbReference type="InterPro" id="IPR029063">
    <property type="entry name" value="SAM-dependent_MTases_sf"/>
</dbReference>
<proteinExistence type="inferred from homology"/>
<protein>
    <submittedName>
        <fullName evidence="5">Methyltransferase</fullName>
        <ecNumber evidence="5">2.1.1.-</ecNumber>
    </submittedName>
</protein>
<keyword evidence="3 5" id="KW-0808">Transferase</keyword>
<sequence length="255" mass="27170">MTEIHHAAAEGFAAQAATYARGRPEYPEGIGAWLRGTLGLGAGRTVVDLGAGTGKFTRRLAATGAAVIAVEPVDEMRAQLSAALTAVQAVAGTAEAMPLPDASVDAVVCAQAFHWFANDRAMAEIRRVLRPGGKLGLVWNVRDESVPWVARLTAIMMPLEGDAPRFYKGDWKKVFPAQGFGPLALESLPYVHEGPPQQVVVDRVMSVSFIASLPPGQQATVRAQVQAVIDQEPVLAGHALVAFPYRTEAYSCTRL</sequence>
<keyword evidence="2 5" id="KW-0489">Methyltransferase</keyword>
<evidence type="ECO:0000256" key="3">
    <source>
        <dbReference type="ARBA" id="ARBA00022679"/>
    </source>
</evidence>
<dbReference type="EMBL" id="CAJPUY010000005">
    <property type="protein sequence ID" value="CAG2136165.1"/>
    <property type="molecule type" value="Genomic_DNA"/>
</dbReference>
<dbReference type="CDD" id="cd02440">
    <property type="entry name" value="AdoMet_MTases"/>
    <property type="match status" value="1"/>
</dbReference>
<evidence type="ECO:0000256" key="2">
    <source>
        <dbReference type="ARBA" id="ARBA00022603"/>
    </source>
</evidence>
<organism evidence="5 6">
    <name type="scientific">Cupriavidus yeoncheonensis</name>
    <dbReference type="NCBI Taxonomy" id="1462994"/>
    <lineage>
        <taxon>Bacteria</taxon>
        <taxon>Pseudomonadati</taxon>
        <taxon>Pseudomonadota</taxon>
        <taxon>Betaproteobacteria</taxon>
        <taxon>Burkholderiales</taxon>
        <taxon>Burkholderiaceae</taxon>
        <taxon>Cupriavidus</taxon>
    </lineage>
</organism>
<dbReference type="Pfam" id="PF08241">
    <property type="entry name" value="Methyltransf_11"/>
    <property type="match status" value="1"/>
</dbReference>
<reference evidence="5" key="1">
    <citation type="submission" date="2021-03" db="EMBL/GenBank/DDBJ databases">
        <authorList>
            <person name="Peeters C."/>
        </authorList>
    </citation>
    <scope>NUCLEOTIDE SEQUENCE</scope>
    <source>
        <strain evidence="5">LMG 31506</strain>
    </source>
</reference>
<dbReference type="SUPFAM" id="SSF53335">
    <property type="entry name" value="S-adenosyl-L-methionine-dependent methyltransferases"/>
    <property type="match status" value="1"/>
</dbReference>
<dbReference type="Gene3D" id="3.40.50.150">
    <property type="entry name" value="Vaccinia Virus protein VP39"/>
    <property type="match status" value="1"/>
</dbReference>
<dbReference type="AlphaFoldDB" id="A0A916IT52"/>
<dbReference type="Proteomes" id="UP000672934">
    <property type="component" value="Unassembled WGS sequence"/>
</dbReference>
<dbReference type="EC" id="2.1.1.-" evidence="5"/>
<keyword evidence="6" id="KW-1185">Reference proteome</keyword>
<gene>
    <name evidence="5" type="ORF">LMG31506_01621</name>
</gene>
<dbReference type="PANTHER" id="PTHR44942:SF4">
    <property type="entry name" value="METHYLTRANSFERASE TYPE 11 DOMAIN-CONTAINING PROTEIN"/>
    <property type="match status" value="1"/>
</dbReference>
<dbReference type="GO" id="GO:0008757">
    <property type="term" value="F:S-adenosylmethionine-dependent methyltransferase activity"/>
    <property type="evidence" value="ECO:0007669"/>
    <property type="project" value="InterPro"/>
</dbReference>
<dbReference type="InterPro" id="IPR013216">
    <property type="entry name" value="Methyltransf_11"/>
</dbReference>
<dbReference type="InterPro" id="IPR051052">
    <property type="entry name" value="Diverse_substrate_MTase"/>
</dbReference>
<evidence type="ECO:0000313" key="6">
    <source>
        <dbReference type="Proteomes" id="UP000672934"/>
    </source>
</evidence>
<evidence type="ECO:0000256" key="1">
    <source>
        <dbReference type="ARBA" id="ARBA00008361"/>
    </source>
</evidence>
<accession>A0A916IT52</accession>